<dbReference type="STRING" id="39480.EUAN_13070"/>
<dbReference type="RefSeq" id="WP_071062877.1">
    <property type="nucleotide sequence ID" value="NZ_MKIE01000004.1"/>
</dbReference>
<evidence type="ECO:0000256" key="1">
    <source>
        <dbReference type="ARBA" id="ARBA00022485"/>
    </source>
</evidence>
<feature type="domain" description="4Fe-4S ferredoxin-type" evidence="9">
    <location>
        <begin position="180"/>
        <end position="203"/>
    </location>
</feature>
<dbReference type="GO" id="GO:0008616">
    <property type="term" value="P:tRNA queuosine(34) biosynthetic process"/>
    <property type="evidence" value="ECO:0007669"/>
    <property type="project" value="UniProtKB-KW"/>
</dbReference>
<dbReference type="NCBIfam" id="TIGR00276">
    <property type="entry name" value="tRNA epoxyqueuosine(34) reductase QueG"/>
    <property type="match status" value="1"/>
</dbReference>
<dbReference type="PROSITE" id="PS00198">
    <property type="entry name" value="4FE4S_FER_1"/>
    <property type="match status" value="1"/>
</dbReference>
<evidence type="ECO:0000313" key="11">
    <source>
        <dbReference type="Proteomes" id="UP000180254"/>
    </source>
</evidence>
<dbReference type="InterPro" id="IPR004453">
    <property type="entry name" value="QueG"/>
</dbReference>
<keyword evidence="7" id="KW-0408">Iron</keyword>
<organism evidence="10 11">
    <name type="scientific">Andreesenia angusta</name>
    <dbReference type="NCBI Taxonomy" id="39480"/>
    <lineage>
        <taxon>Bacteria</taxon>
        <taxon>Bacillati</taxon>
        <taxon>Bacillota</taxon>
        <taxon>Tissierellia</taxon>
        <taxon>Tissierellales</taxon>
        <taxon>Gottschalkiaceae</taxon>
        <taxon>Andreesenia</taxon>
    </lineage>
</organism>
<reference evidence="10 11" key="1">
    <citation type="submission" date="2016-09" db="EMBL/GenBank/DDBJ databases">
        <title>Genome sequence of Eubacterium angustum.</title>
        <authorList>
            <person name="Poehlein A."/>
            <person name="Daniel R."/>
        </authorList>
    </citation>
    <scope>NUCLEOTIDE SEQUENCE [LARGE SCALE GENOMIC DNA]</scope>
    <source>
        <strain evidence="10 11">DSM 1989</strain>
    </source>
</reference>
<dbReference type="GO" id="GO:0051539">
    <property type="term" value="F:4 iron, 4 sulfur cluster binding"/>
    <property type="evidence" value="ECO:0007669"/>
    <property type="project" value="UniProtKB-KW"/>
</dbReference>
<dbReference type="PANTHER" id="PTHR30002">
    <property type="entry name" value="EPOXYQUEUOSINE REDUCTASE"/>
    <property type="match status" value="1"/>
</dbReference>
<name>A0A1S1V7U7_9FIRM</name>
<keyword evidence="2" id="KW-0963">Cytoplasm</keyword>
<evidence type="ECO:0000256" key="3">
    <source>
        <dbReference type="ARBA" id="ARBA00022694"/>
    </source>
</evidence>
<keyword evidence="5" id="KW-0671">Queuosine biosynthesis</keyword>
<sequence length="376" mass="42732">MRIEDKIRAEAERIGIDDLGIARGYDRMRILDILAERRRIGWELEFEHSDIEDRTRPEKLLEDYSSIIAVAVSYNLKRASGRDSGGILRGVMSVSAVGEDYHRVVREKAEKLMESIVAEHPSKYYIGVDTSPLLDREIAAAAGIGFFGKNTSIINPELGSRIFLGYILTTLELECGTKLEDGCGSCEICVKACPTNAIQGDYTMNPRRCIAYLTQTKLKIPFELREKMGFKIYGCDVCQNACPKNKKAKHCRAENFMSAEGLGLEHSTRVDIQKLLSMTNREFKETYGKTSSGWRGKNILKRNAIIALGNSGDRSYVEVIRPLLKDQSKIIKEYALWSLMKLDFEGTANYIEENRELLDKELEGEYRDIHNYLEER</sequence>
<dbReference type="InterPro" id="IPR013542">
    <property type="entry name" value="QueG_DUF1730"/>
</dbReference>
<protein>
    <submittedName>
        <fullName evidence="10">Epoxyqueuosine reductase</fullName>
        <ecNumber evidence="10">1.1.-.-</ecNumber>
    </submittedName>
</protein>
<proteinExistence type="predicted"/>
<keyword evidence="3" id="KW-0819">tRNA processing</keyword>
<evidence type="ECO:0000256" key="4">
    <source>
        <dbReference type="ARBA" id="ARBA00022723"/>
    </source>
</evidence>
<dbReference type="InterPro" id="IPR017900">
    <property type="entry name" value="4Fe4S_Fe_S_CS"/>
</dbReference>
<accession>A0A1S1V7U7</accession>
<dbReference type="Proteomes" id="UP000180254">
    <property type="component" value="Unassembled WGS sequence"/>
</dbReference>
<keyword evidence="8" id="KW-0411">Iron-sulfur</keyword>
<evidence type="ECO:0000259" key="9">
    <source>
        <dbReference type="PROSITE" id="PS51379"/>
    </source>
</evidence>
<dbReference type="GO" id="GO:0046872">
    <property type="term" value="F:metal ion binding"/>
    <property type="evidence" value="ECO:0007669"/>
    <property type="project" value="UniProtKB-KW"/>
</dbReference>
<gene>
    <name evidence="10" type="primary">queG_2</name>
    <name evidence="10" type="ORF">EUAN_13070</name>
</gene>
<evidence type="ECO:0000256" key="2">
    <source>
        <dbReference type="ARBA" id="ARBA00022490"/>
    </source>
</evidence>
<dbReference type="EC" id="1.1.-.-" evidence="10"/>
<dbReference type="AlphaFoldDB" id="A0A1S1V7U7"/>
<dbReference type="EMBL" id="MKIE01000004">
    <property type="protein sequence ID" value="OHW62237.1"/>
    <property type="molecule type" value="Genomic_DNA"/>
</dbReference>
<evidence type="ECO:0000256" key="7">
    <source>
        <dbReference type="ARBA" id="ARBA00023004"/>
    </source>
</evidence>
<dbReference type="SUPFAM" id="SSF54862">
    <property type="entry name" value="4Fe-4S ferredoxins"/>
    <property type="match status" value="1"/>
</dbReference>
<evidence type="ECO:0000256" key="5">
    <source>
        <dbReference type="ARBA" id="ARBA00022785"/>
    </source>
</evidence>
<dbReference type="PANTHER" id="PTHR30002:SF4">
    <property type="entry name" value="EPOXYQUEUOSINE REDUCTASE"/>
    <property type="match status" value="1"/>
</dbReference>
<dbReference type="InterPro" id="IPR017896">
    <property type="entry name" value="4Fe4S_Fe-S-bd"/>
</dbReference>
<evidence type="ECO:0000256" key="8">
    <source>
        <dbReference type="ARBA" id="ARBA00023014"/>
    </source>
</evidence>
<dbReference type="PROSITE" id="PS51379">
    <property type="entry name" value="4FE4S_FER_2"/>
    <property type="match status" value="1"/>
</dbReference>
<dbReference type="GO" id="GO:0052693">
    <property type="term" value="F:epoxyqueuosine reductase activity"/>
    <property type="evidence" value="ECO:0007669"/>
    <property type="project" value="TreeGrafter"/>
</dbReference>
<keyword evidence="4" id="KW-0479">Metal-binding</keyword>
<evidence type="ECO:0000256" key="6">
    <source>
        <dbReference type="ARBA" id="ARBA00023002"/>
    </source>
</evidence>
<keyword evidence="1" id="KW-0004">4Fe-4S</keyword>
<evidence type="ECO:0000313" key="10">
    <source>
        <dbReference type="EMBL" id="OHW62237.1"/>
    </source>
</evidence>
<comment type="caution">
    <text evidence="10">The sequence shown here is derived from an EMBL/GenBank/DDBJ whole genome shotgun (WGS) entry which is preliminary data.</text>
</comment>
<dbReference type="Pfam" id="PF13484">
    <property type="entry name" value="Fer4_16"/>
    <property type="match status" value="1"/>
</dbReference>
<keyword evidence="11" id="KW-1185">Reference proteome</keyword>
<keyword evidence="6 10" id="KW-0560">Oxidoreductase</keyword>
<dbReference type="Pfam" id="PF08331">
    <property type="entry name" value="QueG_DUF1730"/>
    <property type="match status" value="1"/>
</dbReference>
<dbReference type="Gene3D" id="3.30.70.20">
    <property type="match status" value="1"/>
</dbReference>